<accession>A0ABU1NMU8</accession>
<evidence type="ECO:0000313" key="1">
    <source>
        <dbReference type="EMBL" id="MDR6539783.1"/>
    </source>
</evidence>
<comment type="caution">
    <text evidence="1">The sequence shown here is derived from an EMBL/GenBank/DDBJ whole genome shotgun (WGS) entry which is preliminary data.</text>
</comment>
<gene>
    <name evidence="1" type="ORF">J2739_005590</name>
</gene>
<sequence>MPDDTTQTARDRKFISLEQDYEIRDWATSLGCTEDELRAAVKAVGNSADAVRKYFSILEAKG</sequence>
<protein>
    <recommendedName>
        <fullName evidence="3">DUF3606 domain-containing protein</fullName>
    </recommendedName>
</protein>
<evidence type="ECO:0008006" key="3">
    <source>
        <dbReference type="Google" id="ProtNLM"/>
    </source>
</evidence>
<dbReference type="RefSeq" id="WP_309907758.1">
    <property type="nucleotide sequence ID" value="NZ_JAVDRF010000030.1"/>
</dbReference>
<organism evidence="1 2">
    <name type="scientific">Variovorax soli</name>
    <dbReference type="NCBI Taxonomy" id="376815"/>
    <lineage>
        <taxon>Bacteria</taxon>
        <taxon>Pseudomonadati</taxon>
        <taxon>Pseudomonadota</taxon>
        <taxon>Betaproteobacteria</taxon>
        <taxon>Burkholderiales</taxon>
        <taxon>Comamonadaceae</taxon>
        <taxon>Variovorax</taxon>
    </lineage>
</organism>
<proteinExistence type="predicted"/>
<dbReference type="Pfam" id="PF12244">
    <property type="entry name" value="DUF3606"/>
    <property type="match status" value="1"/>
</dbReference>
<dbReference type="InterPro" id="IPR022037">
    <property type="entry name" value="DUF3606"/>
</dbReference>
<name>A0ABU1NMU8_9BURK</name>
<keyword evidence="2" id="KW-1185">Reference proteome</keyword>
<evidence type="ECO:0000313" key="2">
    <source>
        <dbReference type="Proteomes" id="UP001184230"/>
    </source>
</evidence>
<dbReference type="EMBL" id="JAVDRF010000030">
    <property type="protein sequence ID" value="MDR6539783.1"/>
    <property type="molecule type" value="Genomic_DNA"/>
</dbReference>
<dbReference type="Proteomes" id="UP001184230">
    <property type="component" value="Unassembled WGS sequence"/>
</dbReference>
<reference evidence="1 2" key="1">
    <citation type="submission" date="2023-07" db="EMBL/GenBank/DDBJ databases">
        <title>Sorghum-associated microbial communities from plants grown in Nebraska, USA.</title>
        <authorList>
            <person name="Schachtman D."/>
        </authorList>
    </citation>
    <scope>NUCLEOTIDE SEQUENCE [LARGE SCALE GENOMIC DNA]</scope>
    <source>
        <strain evidence="1 2">DS1781</strain>
    </source>
</reference>